<accession>A0A073IP99</accession>
<dbReference type="OrthoDB" id="9803760at2"/>
<keyword evidence="15" id="KW-1185">Reference proteome</keyword>
<organism evidence="14 15">
    <name type="scientific">Synergistes jonesii</name>
    <dbReference type="NCBI Taxonomy" id="2754"/>
    <lineage>
        <taxon>Bacteria</taxon>
        <taxon>Thermotogati</taxon>
        <taxon>Synergistota</taxon>
        <taxon>Synergistia</taxon>
        <taxon>Synergistales</taxon>
        <taxon>Synergistaceae</taxon>
        <taxon>Synergistes</taxon>
    </lineage>
</organism>
<keyword evidence="7 12" id="KW-0573">Peptidoglycan synthesis</keyword>
<keyword evidence="3 12" id="KW-0963">Cytoplasm</keyword>
<evidence type="ECO:0000256" key="4">
    <source>
        <dbReference type="ARBA" id="ARBA00022618"/>
    </source>
</evidence>
<evidence type="ECO:0000256" key="5">
    <source>
        <dbReference type="ARBA" id="ARBA00022679"/>
    </source>
</evidence>
<evidence type="ECO:0000313" key="15">
    <source>
        <dbReference type="Proteomes" id="UP000027665"/>
    </source>
</evidence>
<dbReference type="NCBIfam" id="TIGR01072">
    <property type="entry name" value="murA"/>
    <property type="match status" value="1"/>
</dbReference>
<evidence type="ECO:0000259" key="13">
    <source>
        <dbReference type="Pfam" id="PF00275"/>
    </source>
</evidence>
<dbReference type="GO" id="GO:0005737">
    <property type="term" value="C:cytoplasm"/>
    <property type="evidence" value="ECO:0007669"/>
    <property type="project" value="UniProtKB-SubCell"/>
</dbReference>
<comment type="catalytic activity">
    <reaction evidence="11 12">
        <text>phosphoenolpyruvate + UDP-N-acetyl-alpha-D-glucosamine = UDP-N-acetyl-3-O-(1-carboxyvinyl)-alpha-D-glucosamine + phosphate</text>
        <dbReference type="Rhea" id="RHEA:18681"/>
        <dbReference type="ChEBI" id="CHEBI:43474"/>
        <dbReference type="ChEBI" id="CHEBI:57705"/>
        <dbReference type="ChEBI" id="CHEBI:58702"/>
        <dbReference type="ChEBI" id="CHEBI:68483"/>
        <dbReference type="EC" id="2.5.1.7"/>
    </reaction>
</comment>
<protein>
    <recommendedName>
        <fullName evidence="12">UDP-N-acetylglucosamine 1-carboxyvinyltransferase</fullName>
        <ecNumber evidence="12">2.5.1.7</ecNumber>
    </recommendedName>
    <alternativeName>
        <fullName evidence="12">Enoylpyruvate transferase</fullName>
    </alternativeName>
    <alternativeName>
        <fullName evidence="12">UDP-N-acetylglucosamine enolpyruvyl transferase</fullName>
        <shortName evidence="12">EPT</shortName>
    </alternativeName>
</protein>
<dbReference type="EC" id="2.5.1.7" evidence="12"/>
<feature type="binding site" evidence="12">
    <location>
        <position position="314"/>
    </location>
    <ligand>
        <name>UDP-N-acetyl-alpha-D-glucosamine</name>
        <dbReference type="ChEBI" id="CHEBI:57705"/>
    </ligand>
</feature>
<dbReference type="PANTHER" id="PTHR43783">
    <property type="entry name" value="UDP-N-ACETYLGLUCOSAMINE 1-CARBOXYVINYLTRANSFERASE"/>
    <property type="match status" value="1"/>
</dbReference>
<dbReference type="Gene3D" id="3.65.10.10">
    <property type="entry name" value="Enolpyruvate transferase domain"/>
    <property type="match status" value="2"/>
</dbReference>
<dbReference type="InterPro" id="IPR013792">
    <property type="entry name" value="RNA3'P_cycl/enolpyr_Trfase_a/b"/>
</dbReference>
<dbReference type="eggNOG" id="COG0766">
    <property type="taxonomic scope" value="Bacteria"/>
</dbReference>
<dbReference type="GeneID" id="90984436"/>
<comment type="pathway">
    <text evidence="2 12">Cell wall biogenesis; peptidoglycan biosynthesis.</text>
</comment>
<dbReference type="InterPro" id="IPR005750">
    <property type="entry name" value="UDP_GlcNAc_COvinyl_MurA"/>
</dbReference>
<dbReference type="InterPro" id="IPR001986">
    <property type="entry name" value="Enolpyruvate_Tfrase_dom"/>
</dbReference>
<dbReference type="InterPro" id="IPR050068">
    <property type="entry name" value="MurA_subfamily"/>
</dbReference>
<keyword evidence="5 12" id="KW-0808">Transferase</keyword>
<dbReference type="PANTHER" id="PTHR43783:SF1">
    <property type="entry name" value="UDP-N-ACETYLGLUCOSAMINE 1-CARBOXYVINYLTRANSFERASE"/>
    <property type="match status" value="1"/>
</dbReference>
<evidence type="ECO:0000256" key="2">
    <source>
        <dbReference type="ARBA" id="ARBA00004752"/>
    </source>
</evidence>
<feature type="binding site" evidence="12">
    <location>
        <position position="102"/>
    </location>
    <ligand>
        <name>UDP-N-acetyl-alpha-D-glucosamine</name>
        <dbReference type="ChEBI" id="CHEBI:57705"/>
    </ligand>
</feature>
<dbReference type="CDD" id="cd01555">
    <property type="entry name" value="UdpNAET"/>
    <property type="match status" value="1"/>
</dbReference>
<comment type="function">
    <text evidence="12">Cell wall formation. Adds enolpyruvyl to UDP-N-acetylglucosamine.</text>
</comment>
<dbReference type="UniPathway" id="UPA00219"/>
<dbReference type="GO" id="GO:0009252">
    <property type="term" value="P:peptidoglycan biosynthetic process"/>
    <property type="evidence" value="ECO:0007669"/>
    <property type="project" value="UniProtKB-UniRule"/>
</dbReference>
<dbReference type="RefSeq" id="WP_037977959.1">
    <property type="nucleotide sequence ID" value="NZ_JMKI01000047.1"/>
</dbReference>
<evidence type="ECO:0000256" key="6">
    <source>
        <dbReference type="ARBA" id="ARBA00022960"/>
    </source>
</evidence>
<feature type="active site" description="Proton donor" evidence="12">
    <location>
        <position position="126"/>
    </location>
</feature>
<dbReference type="Proteomes" id="UP000027665">
    <property type="component" value="Unassembled WGS sequence"/>
</dbReference>
<dbReference type="EMBL" id="JMKI01000047">
    <property type="protein sequence ID" value="KEJ91529.1"/>
    <property type="molecule type" value="Genomic_DNA"/>
</dbReference>
<dbReference type="SUPFAM" id="SSF55205">
    <property type="entry name" value="EPT/RTPC-like"/>
    <property type="match status" value="1"/>
</dbReference>
<dbReference type="Pfam" id="PF00275">
    <property type="entry name" value="EPSP_synthase"/>
    <property type="match status" value="1"/>
</dbReference>
<evidence type="ECO:0000256" key="3">
    <source>
        <dbReference type="ARBA" id="ARBA00022490"/>
    </source>
</evidence>
<evidence type="ECO:0000256" key="1">
    <source>
        <dbReference type="ARBA" id="ARBA00004496"/>
    </source>
</evidence>
<comment type="similarity">
    <text evidence="10 12">Belongs to the EPSP synthase family. MurA subfamily.</text>
</comment>
<evidence type="ECO:0000313" key="14">
    <source>
        <dbReference type="EMBL" id="KEJ91529.1"/>
    </source>
</evidence>
<dbReference type="GO" id="GO:0051301">
    <property type="term" value="P:cell division"/>
    <property type="evidence" value="ECO:0007669"/>
    <property type="project" value="UniProtKB-KW"/>
</dbReference>
<comment type="caution">
    <text evidence="12">Lacks conserved residue(s) required for the propagation of feature annotation.</text>
</comment>
<keyword evidence="6 12" id="KW-0133">Cell shape</keyword>
<dbReference type="InterPro" id="IPR036968">
    <property type="entry name" value="Enolpyruvate_Tfrase_sf"/>
</dbReference>
<evidence type="ECO:0000256" key="7">
    <source>
        <dbReference type="ARBA" id="ARBA00022984"/>
    </source>
</evidence>
<dbReference type="HAMAP" id="MF_00111">
    <property type="entry name" value="MurA"/>
    <property type="match status" value="1"/>
</dbReference>
<comment type="subcellular location">
    <subcellularLocation>
        <location evidence="1 12">Cytoplasm</location>
    </subcellularLocation>
</comment>
<reference evidence="14 15" key="1">
    <citation type="submission" date="2014-04" db="EMBL/GenBank/DDBJ databases">
        <title>Draft Genome Sequence of Synergistes jonesii.</title>
        <authorList>
            <person name="Coil D.A."/>
            <person name="Eisen J.A."/>
            <person name="Holland-Moritz H.E."/>
        </authorList>
    </citation>
    <scope>NUCLEOTIDE SEQUENCE [LARGE SCALE GENOMIC DNA]</scope>
    <source>
        <strain evidence="14 15">78-1</strain>
    </source>
</reference>
<keyword evidence="12" id="KW-0670">Pyruvate</keyword>
<dbReference type="AlphaFoldDB" id="A0A073IP99"/>
<keyword evidence="4 12" id="KW-0132">Cell division</keyword>
<keyword evidence="9 12" id="KW-0961">Cell wall biogenesis/degradation</keyword>
<dbReference type="GO" id="GO:0008360">
    <property type="term" value="P:regulation of cell shape"/>
    <property type="evidence" value="ECO:0007669"/>
    <property type="project" value="UniProtKB-KW"/>
</dbReference>
<name>A0A073IP99_9BACT</name>
<keyword evidence="8 12" id="KW-0131">Cell cycle</keyword>
<feature type="binding site" evidence="12">
    <location>
        <begin position="31"/>
        <end position="32"/>
    </location>
    <ligand>
        <name>phosphoenolpyruvate</name>
        <dbReference type="ChEBI" id="CHEBI:58702"/>
    </ligand>
</feature>
<proteinExistence type="inferred from homology"/>
<feature type="domain" description="Enolpyruvate transferase" evidence="13">
    <location>
        <begin position="16"/>
        <end position="415"/>
    </location>
</feature>
<dbReference type="STRING" id="2754.EH55_10005"/>
<dbReference type="GO" id="GO:0071555">
    <property type="term" value="P:cell wall organization"/>
    <property type="evidence" value="ECO:0007669"/>
    <property type="project" value="UniProtKB-KW"/>
</dbReference>
<dbReference type="PATRIC" id="fig|2754.20.peg.977"/>
<comment type="caution">
    <text evidence="14">The sequence shown here is derived from an EMBL/GenBank/DDBJ whole genome shotgun (WGS) entry which is preliminary data.</text>
</comment>
<sequence>MESSEEKKMAEKMLIRGGRKLRGTVDVQGAKNAALPVMAASILLKGGSLSLEGVPDLYDIRTMRDLLSDLGASVTFNGHRMRIDVPEKLKADTPVELVRKMRASSLVLGPLVARCGRAHLPLPGGCVLGSRPLDFHLKGLAKMGSDIELKSGAVNATAGRLKGTTITLEYPSVGATENLMMAATLAEGTTFIENAAKEPEIVNLAEILRLMGASVSGDGGETIRVSGVTSLHSATGRIIPDRIEAATYLIAGVITGGAVTVRGIPAAYMEAILNKLEEAGAEIDVFGNEITAKCGAPLKGVTVKTMPYPGFPTDVQPQMMAALTLASGTSVIHESVFDSRLLHISEFKKVGAKIEVQDNVAIITGVPSLTGAEVHSSNLRAGAALILLGLAAEGESTICELHHVWRGYEGLVEKLRSLGADIEYAD</sequence>
<dbReference type="GO" id="GO:0019277">
    <property type="term" value="P:UDP-N-acetylgalactosamine biosynthetic process"/>
    <property type="evidence" value="ECO:0007669"/>
    <property type="project" value="InterPro"/>
</dbReference>
<evidence type="ECO:0000256" key="9">
    <source>
        <dbReference type="ARBA" id="ARBA00023316"/>
    </source>
</evidence>
<evidence type="ECO:0000256" key="10">
    <source>
        <dbReference type="ARBA" id="ARBA00038367"/>
    </source>
</evidence>
<dbReference type="NCBIfam" id="NF006873">
    <property type="entry name" value="PRK09369.1"/>
    <property type="match status" value="1"/>
</dbReference>
<gene>
    <name evidence="12" type="primary">murA</name>
    <name evidence="14" type="ORF">EH55_10005</name>
</gene>
<evidence type="ECO:0000256" key="12">
    <source>
        <dbReference type="HAMAP-Rule" id="MF_00111"/>
    </source>
</evidence>
<feature type="modified residue" description="2-(S-cysteinyl)pyruvic acid O-phosphothioketal" evidence="12">
    <location>
        <position position="126"/>
    </location>
</feature>
<evidence type="ECO:0000256" key="11">
    <source>
        <dbReference type="ARBA" id="ARBA00047527"/>
    </source>
</evidence>
<evidence type="ECO:0000256" key="8">
    <source>
        <dbReference type="ARBA" id="ARBA00023306"/>
    </source>
</evidence>
<feature type="binding site" evidence="12">
    <location>
        <position position="336"/>
    </location>
    <ligand>
        <name>UDP-N-acetyl-alpha-D-glucosamine</name>
        <dbReference type="ChEBI" id="CHEBI:57705"/>
    </ligand>
</feature>
<dbReference type="GO" id="GO:0008760">
    <property type="term" value="F:UDP-N-acetylglucosamine 1-carboxyvinyltransferase activity"/>
    <property type="evidence" value="ECO:0007669"/>
    <property type="project" value="UniProtKB-UniRule"/>
</dbReference>